<dbReference type="NCBIfam" id="TIGR00417">
    <property type="entry name" value="speE"/>
    <property type="match status" value="1"/>
</dbReference>
<dbReference type="HAMAP" id="MF_00198">
    <property type="entry name" value="Spermidine_synth"/>
    <property type="match status" value="1"/>
</dbReference>
<dbReference type="VEuPathDB" id="VectorBase:LDEU008442"/>
<dbReference type="PROSITE" id="PS51006">
    <property type="entry name" value="PABS_2"/>
    <property type="match status" value="1"/>
</dbReference>
<dbReference type="InterPro" id="IPR037163">
    <property type="entry name" value="Spermidine_synt_N_sf"/>
</dbReference>
<comment type="similarity">
    <text evidence="1 4">Belongs to the spermidine/spermine synthase family.</text>
</comment>
<dbReference type="GO" id="GO:0004766">
    <property type="term" value="F:spermidine synthase activity"/>
    <property type="evidence" value="ECO:0007669"/>
    <property type="project" value="TreeGrafter"/>
</dbReference>
<dbReference type="Gene3D" id="3.40.50.150">
    <property type="entry name" value="Vaccinia Virus protein VP39"/>
    <property type="match status" value="1"/>
</dbReference>
<organism evidence="6 7">
    <name type="scientific">Leptotrombidium deliense</name>
    <dbReference type="NCBI Taxonomy" id="299467"/>
    <lineage>
        <taxon>Eukaryota</taxon>
        <taxon>Metazoa</taxon>
        <taxon>Ecdysozoa</taxon>
        <taxon>Arthropoda</taxon>
        <taxon>Chelicerata</taxon>
        <taxon>Arachnida</taxon>
        <taxon>Acari</taxon>
        <taxon>Acariformes</taxon>
        <taxon>Trombidiformes</taxon>
        <taxon>Prostigmata</taxon>
        <taxon>Anystina</taxon>
        <taxon>Parasitengona</taxon>
        <taxon>Trombiculoidea</taxon>
        <taxon>Trombiculidae</taxon>
        <taxon>Leptotrombidium</taxon>
    </lineage>
</organism>
<evidence type="ECO:0000256" key="2">
    <source>
        <dbReference type="ARBA" id="ARBA00022679"/>
    </source>
</evidence>
<dbReference type="Gene3D" id="2.30.140.10">
    <property type="entry name" value="Spermidine synthase, tetramerisation domain"/>
    <property type="match status" value="1"/>
</dbReference>
<comment type="caution">
    <text evidence="6">The sequence shown here is derived from an EMBL/GenBank/DDBJ whole genome shotgun (WGS) entry which is preliminary data.</text>
</comment>
<accession>A0A443S7S3</accession>
<dbReference type="Pfam" id="PF17284">
    <property type="entry name" value="Spermine_synt_N"/>
    <property type="match status" value="1"/>
</dbReference>
<dbReference type="GO" id="GO:0005829">
    <property type="term" value="C:cytosol"/>
    <property type="evidence" value="ECO:0007669"/>
    <property type="project" value="TreeGrafter"/>
</dbReference>
<keyword evidence="3" id="KW-0620">Polyamine biosynthesis</keyword>
<dbReference type="EMBL" id="NCKV01006177">
    <property type="protein sequence ID" value="RWS23598.1"/>
    <property type="molecule type" value="Genomic_DNA"/>
</dbReference>
<evidence type="ECO:0000259" key="5">
    <source>
        <dbReference type="PROSITE" id="PS51006"/>
    </source>
</evidence>
<reference evidence="6 7" key="1">
    <citation type="journal article" date="2018" name="Gigascience">
        <title>Genomes of trombidid mites reveal novel predicted allergens and laterally-transferred genes associated with secondary metabolism.</title>
        <authorList>
            <person name="Dong X."/>
            <person name="Chaisiri K."/>
            <person name="Xia D."/>
            <person name="Armstrong S.D."/>
            <person name="Fang Y."/>
            <person name="Donnelly M.J."/>
            <person name="Kadowaki T."/>
            <person name="McGarry J.W."/>
            <person name="Darby A.C."/>
            <person name="Makepeace B.L."/>
        </authorList>
    </citation>
    <scope>NUCLEOTIDE SEQUENCE [LARGE SCALE GENOMIC DNA]</scope>
    <source>
        <strain evidence="6">UoL-UT</strain>
    </source>
</reference>
<dbReference type="PANTHER" id="PTHR11558:SF11">
    <property type="entry name" value="SPERMIDINE SYNTHASE"/>
    <property type="match status" value="1"/>
</dbReference>
<dbReference type="AlphaFoldDB" id="A0A443S7S3"/>
<dbReference type="InterPro" id="IPR029063">
    <property type="entry name" value="SAM-dependent_MTases_sf"/>
</dbReference>
<dbReference type="PANTHER" id="PTHR11558">
    <property type="entry name" value="SPERMIDINE/SPERMINE SYNTHASE"/>
    <property type="match status" value="1"/>
</dbReference>
<keyword evidence="7" id="KW-1185">Reference proteome</keyword>
<evidence type="ECO:0000313" key="6">
    <source>
        <dbReference type="EMBL" id="RWS23598.1"/>
    </source>
</evidence>
<evidence type="ECO:0000256" key="1">
    <source>
        <dbReference type="ARBA" id="ARBA00007867"/>
    </source>
</evidence>
<evidence type="ECO:0000256" key="4">
    <source>
        <dbReference type="RuleBase" id="RU003836"/>
    </source>
</evidence>
<dbReference type="CDD" id="cd02440">
    <property type="entry name" value="AdoMet_MTases"/>
    <property type="match status" value="1"/>
</dbReference>
<dbReference type="NCBIfam" id="NF002010">
    <property type="entry name" value="PRK00811.1"/>
    <property type="match status" value="1"/>
</dbReference>
<dbReference type="InterPro" id="IPR030373">
    <property type="entry name" value="PABS_CS"/>
</dbReference>
<evidence type="ECO:0000256" key="3">
    <source>
        <dbReference type="PROSITE-ProRule" id="PRU00354"/>
    </source>
</evidence>
<dbReference type="InterPro" id="IPR030374">
    <property type="entry name" value="PABS"/>
</dbReference>
<feature type="active site" description="Proton acceptor" evidence="3">
    <location>
        <position position="162"/>
    </location>
</feature>
<dbReference type="STRING" id="299467.A0A443S7S3"/>
<dbReference type="Pfam" id="PF01564">
    <property type="entry name" value="Spermine_synth"/>
    <property type="match status" value="1"/>
</dbReference>
<dbReference type="InterPro" id="IPR035246">
    <property type="entry name" value="Spermidine_synt_N"/>
</dbReference>
<gene>
    <name evidence="6" type="ORF">B4U80_04553</name>
</gene>
<feature type="domain" description="PABS" evidence="5">
    <location>
        <begin position="6"/>
        <end position="242"/>
    </location>
</feature>
<dbReference type="NCBIfam" id="NF037959">
    <property type="entry name" value="MFS_SpdSyn"/>
    <property type="match status" value="1"/>
</dbReference>
<name>A0A443S7S3_9ACAR</name>
<dbReference type="FunFam" id="3.40.50.150:FF:000013">
    <property type="entry name" value="Spermidine synthase"/>
    <property type="match status" value="1"/>
</dbReference>
<evidence type="ECO:0000313" key="7">
    <source>
        <dbReference type="Proteomes" id="UP000288716"/>
    </source>
</evidence>
<proteinExistence type="inferred from homology"/>
<sequence>MDSFRNGWFTETGVLNSDYVNISIKYSKLLYSQQSKFQKILVFDSPKFGKCLVLDDAIQCTENDEFSYQESIAFLPLNSHPDPKKVLIIGGGDGGVAREVLKHPLVEQVTLCEIDEEVVNVSKKFFPSLSCAFDNPKLNVVIEDGTKFVANHKNTFDVIICDSSDPIGPAQCLFEQSYYNAMREALKDGGIICCQAESYWFDLKLVVSMFKMAKQLFKCVEYASISIPTYPAGQIGFLIACKDKEVNFSEPLHTFSNKQQTQMALKYYSANIHRSSFVLPPFICEALHNC</sequence>
<protein>
    <submittedName>
        <fullName evidence="6">Spermidine synthase-like protein</fullName>
    </submittedName>
</protein>
<dbReference type="GO" id="GO:0008295">
    <property type="term" value="P:spermidine biosynthetic process"/>
    <property type="evidence" value="ECO:0007669"/>
    <property type="project" value="TreeGrafter"/>
</dbReference>
<dbReference type="Proteomes" id="UP000288716">
    <property type="component" value="Unassembled WGS sequence"/>
</dbReference>
<dbReference type="PROSITE" id="PS01330">
    <property type="entry name" value="PABS_1"/>
    <property type="match status" value="1"/>
</dbReference>
<dbReference type="InterPro" id="IPR001045">
    <property type="entry name" value="Spermi_synthase"/>
</dbReference>
<dbReference type="OrthoDB" id="38125at2759"/>
<dbReference type="SUPFAM" id="SSF53335">
    <property type="entry name" value="S-adenosyl-L-methionine-dependent methyltransferases"/>
    <property type="match status" value="1"/>
</dbReference>
<keyword evidence="2 3" id="KW-0808">Transferase</keyword>